<organism evidence="2 3">
    <name type="scientific">Halobacteriovorax marinus</name>
    <dbReference type="NCBI Taxonomy" id="97084"/>
    <lineage>
        <taxon>Bacteria</taxon>
        <taxon>Pseudomonadati</taxon>
        <taxon>Bdellovibrionota</taxon>
        <taxon>Bacteriovoracia</taxon>
        <taxon>Bacteriovoracales</taxon>
        <taxon>Halobacteriovoraceae</taxon>
        <taxon>Halobacteriovorax</taxon>
    </lineage>
</organism>
<dbReference type="Proteomes" id="UP000196531">
    <property type="component" value="Unassembled WGS sequence"/>
</dbReference>
<feature type="chain" id="PRO_5013209558" description="Lipoprotein" evidence="1">
    <location>
        <begin position="19"/>
        <end position="299"/>
    </location>
</feature>
<comment type="caution">
    <text evidence="2">The sequence shown here is derived from an EMBL/GenBank/DDBJ whole genome shotgun (WGS) entry which is preliminary data.</text>
</comment>
<proteinExistence type="predicted"/>
<gene>
    <name evidence="2" type="ORF">A9Q84_10320</name>
</gene>
<evidence type="ECO:0008006" key="4">
    <source>
        <dbReference type="Google" id="ProtNLM"/>
    </source>
</evidence>
<sequence>MKKTVAALALLACANSFAVTVDIEVKAFQKVLFEKVSSNTLKKIHASMELEVTGVVKQDGKTVTINESQPAQYDRNTDMKIIIVDKHSVRLIDEADGIDEVVTAKIKKSFTGKIKDLVIDKDIYQSLYNKQLEQFGGGIFGQFGVASDNEAFSVELALSDFDCIKEYDGMVECHQTLTFKMSGSDEVAGSTNSTASSTKAEKEIDAAIAVADSYIPNLISSTKYGISSYITVITEVSNELIYTSSNISGPDARRAIESIRNDIQAEIMDSYSYTTASGQYISDYLKGIKTRLESTKKLL</sequence>
<keyword evidence="1" id="KW-0732">Signal</keyword>
<reference evidence="3" key="1">
    <citation type="journal article" date="2017" name="Proc. Natl. Acad. Sci. U.S.A.">
        <title>Simulation of Deepwater Horizon oil plume reveals substrate specialization within a complex community of hydrocarbon-degraders.</title>
        <authorList>
            <person name="Hu P."/>
            <person name="Dubinsky E.A."/>
            <person name="Probst A.J."/>
            <person name="Wang J."/>
            <person name="Sieber C.M.K."/>
            <person name="Tom L.M."/>
            <person name="Gardinali P."/>
            <person name="Banfield J.F."/>
            <person name="Atlas R.M."/>
            <person name="Andersen G.L."/>
        </authorList>
    </citation>
    <scope>NUCLEOTIDE SEQUENCE [LARGE SCALE GENOMIC DNA]</scope>
</reference>
<evidence type="ECO:0000256" key="1">
    <source>
        <dbReference type="SAM" id="SignalP"/>
    </source>
</evidence>
<evidence type="ECO:0000313" key="3">
    <source>
        <dbReference type="Proteomes" id="UP000196531"/>
    </source>
</evidence>
<dbReference type="AlphaFoldDB" id="A0A1Y5F763"/>
<evidence type="ECO:0000313" key="2">
    <source>
        <dbReference type="EMBL" id="OUR96727.1"/>
    </source>
</evidence>
<protein>
    <recommendedName>
        <fullName evidence="4">Lipoprotein</fullName>
    </recommendedName>
</protein>
<name>A0A1Y5F763_9BACT</name>
<feature type="signal peptide" evidence="1">
    <location>
        <begin position="1"/>
        <end position="18"/>
    </location>
</feature>
<dbReference type="EMBL" id="MAAO01000006">
    <property type="protein sequence ID" value="OUR96727.1"/>
    <property type="molecule type" value="Genomic_DNA"/>
</dbReference>
<accession>A0A1Y5F763</accession>